<dbReference type="Pfam" id="PF00512">
    <property type="entry name" value="HisKA"/>
    <property type="match status" value="1"/>
</dbReference>
<proteinExistence type="predicted"/>
<accession>A0AAC9IZ52</accession>
<sequence length="363" mass="41098">MRPDNDGAVNQEDSYLHNEIFPELSSLTPAMLSWVDKNSYDIILVLNKDGRFIFLSESIERILGFSVEKMIGEKWYEKTSAADALFIKKNFNHADPAQVFSINVLNDKGIYIMFECTIEKLVDKDEVYFISTLKDVTDKKESEEMMIRSEKMSIAGQLAAGIAHEIRNPLTSLKGFLQLLQAGLTSKEEYYQIMLEEIEKMESITSELLFISKPLTDNKKTEAINEMIEDVVMLMKPQAKLKDIQLGFESEETAFIYCDRSQIKQVILNLVKNGIEAMDQPGTIVIRLEANHESVIIRVIDEGGDIPSDLINKIGEPFFTTKQSGTGLGLMISKQILAQHNAILDITQNKDRGSTFHIIFPVK</sequence>
<dbReference type="CDD" id="cd00130">
    <property type="entry name" value="PAS"/>
    <property type="match status" value="1"/>
</dbReference>
<evidence type="ECO:0000256" key="2">
    <source>
        <dbReference type="ARBA" id="ARBA00012438"/>
    </source>
</evidence>
<dbReference type="InterPro" id="IPR003661">
    <property type="entry name" value="HisK_dim/P_dom"/>
</dbReference>
<dbReference type="SUPFAM" id="SSF55785">
    <property type="entry name" value="PYP-like sensor domain (PAS domain)"/>
    <property type="match status" value="1"/>
</dbReference>
<evidence type="ECO:0000256" key="8">
    <source>
        <dbReference type="ARBA" id="ARBA00022969"/>
    </source>
</evidence>
<dbReference type="SUPFAM" id="SSF55874">
    <property type="entry name" value="ATPase domain of HSP90 chaperone/DNA topoisomerase II/histidine kinase"/>
    <property type="match status" value="1"/>
</dbReference>
<keyword evidence="8" id="KW-0749">Sporulation</keyword>
<dbReference type="SMART" id="SM00091">
    <property type="entry name" value="PAS"/>
    <property type="match status" value="1"/>
</dbReference>
<dbReference type="EMBL" id="CP017962">
    <property type="protein sequence ID" value="APC48531.1"/>
    <property type="molecule type" value="Genomic_DNA"/>
</dbReference>
<dbReference type="Pfam" id="PF02518">
    <property type="entry name" value="HATPase_c"/>
    <property type="match status" value="1"/>
</dbReference>
<dbReference type="NCBIfam" id="TIGR00229">
    <property type="entry name" value="sensory_box"/>
    <property type="match status" value="1"/>
</dbReference>
<evidence type="ECO:0000259" key="10">
    <source>
        <dbReference type="PROSITE" id="PS50109"/>
    </source>
</evidence>
<dbReference type="GO" id="GO:0030435">
    <property type="term" value="P:sporulation resulting in formation of a cellular spore"/>
    <property type="evidence" value="ECO:0007669"/>
    <property type="project" value="UniProtKB-KW"/>
</dbReference>
<dbReference type="Gene3D" id="3.30.450.20">
    <property type="entry name" value="PAS domain"/>
    <property type="match status" value="1"/>
</dbReference>
<evidence type="ECO:0000256" key="3">
    <source>
        <dbReference type="ARBA" id="ARBA00022553"/>
    </source>
</evidence>
<dbReference type="InterPro" id="IPR000014">
    <property type="entry name" value="PAS"/>
</dbReference>
<dbReference type="KEGG" id="vhl:BME96_10245"/>
<keyword evidence="5" id="KW-0547">Nucleotide-binding</keyword>
<dbReference type="AlphaFoldDB" id="A0AAC9IZ52"/>
<keyword evidence="3" id="KW-0597">Phosphoprotein</keyword>
<dbReference type="PANTHER" id="PTHR43065:SF10">
    <property type="entry name" value="PEROXIDE STRESS-ACTIVATED HISTIDINE KINASE MAK3"/>
    <property type="match status" value="1"/>
</dbReference>
<comment type="catalytic activity">
    <reaction evidence="1">
        <text>ATP + protein L-histidine = ADP + protein N-phospho-L-histidine.</text>
        <dbReference type="EC" id="2.7.13.3"/>
    </reaction>
</comment>
<evidence type="ECO:0000256" key="4">
    <source>
        <dbReference type="ARBA" id="ARBA00022679"/>
    </source>
</evidence>
<dbReference type="SMART" id="SM00388">
    <property type="entry name" value="HisKA"/>
    <property type="match status" value="1"/>
</dbReference>
<dbReference type="Pfam" id="PF13426">
    <property type="entry name" value="PAS_9"/>
    <property type="match status" value="1"/>
</dbReference>
<protein>
    <recommendedName>
        <fullName evidence="2">histidine kinase</fullName>
        <ecNumber evidence="2">2.7.13.3</ecNumber>
    </recommendedName>
</protein>
<dbReference type="Gene3D" id="1.10.287.130">
    <property type="match status" value="1"/>
</dbReference>
<keyword evidence="7" id="KW-0067">ATP-binding</keyword>
<evidence type="ECO:0000256" key="1">
    <source>
        <dbReference type="ARBA" id="ARBA00000085"/>
    </source>
</evidence>
<dbReference type="InterPro" id="IPR036890">
    <property type="entry name" value="HATPase_C_sf"/>
</dbReference>
<evidence type="ECO:0000259" key="11">
    <source>
        <dbReference type="PROSITE" id="PS50112"/>
    </source>
</evidence>
<feature type="domain" description="PAS" evidence="11">
    <location>
        <begin position="43"/>
        <end position="73"/>
    </location>
</feature>
<keyword evidence="6 12" id="KW-0418">Kinase</keyword>
<dbReference type="PROSITE" id="PS50112">
    <property type="entry name" value="PAS"/>
    <property type="match status" value="1"/>
</dbReference>
<dbReference type="GO" id="GO:0000155">
    <property type="term" value="F:phosphorelay sensor kinase activity"/>
    <property type="evidence" value="ECO:0007669"/>
    <property type="project" value="InterPro"/>
</dbReference>
<evidence type="ECO:0000313" key="12">
    <source>
        <dbReference type="EMBL" id="APC48531.1"/>
    </source>
</evidence>
<evidence type="ECO:0000256" key="9">
    <source>
        <dbReference type="ARBA" id="ARBA00023012"/>
    </source>
</evidence>
<gene>
    <name evidence="12" type="ORF">BME96_10245</name>
</gene>
<dbReference type="GO" id="GO:0005524">
    <property type="term" value="F:ATP binding"/>
    <property type="evidence" value="ECO:0007669"/>
    <property type="project" value="UniProtKB-KW"/>
</dbReference>
<dbReference type="InterPro" id="IPR035965">
    <property type="entry name" value="PAS-like_dom_sf"/>
</dbReference>
<dbReference type="Gene3D" id="3.30.565.10">
    <property type="entry name" value="Histidine kinase-like ATPase, C-terminal domain"/>
    <property type="match status" value="1"/>
</dbReference>
<dbReference type="Proteomes" id="UP000182945">
    <property type="component" value="Chromosome"/>
</dbReference>
<dbReference type="InterPro" id="IPR004358">
    <property type="entry name" value="Sig_transdc_His_kin-like_C"/>
</dbReference>
<dbReference type="PRINTS" id="PR00344">
    <property type="entry name" value="BCTRLSENSOR"/>
</dbReference>
<dbReference type="SMART" id="SM00387">
    <property type="entry name" value="HATPase_c"/>
    <property type="match status" value="1"/>
</dbReference>
<dbReference type="InterPro" id="IPR036097">
    <property type="entry name" value="HisK_dim/P_sf"/>
</dbReference>
<dbReference type="PANTHER" id="PTHR43065">
    <property type="entry name" value="SENSOR HISTIDINE KINASE"/>
    <property type="match status" value="1"/>
</dbReference>
<dbReference type="CDD" id="cd00082">
    <property type="entry name" value="HisKA"/>
    <property type="match status" value="1"/>
</dbReference>
<dbReference type="RefSeq" id="WP_071649036.1">
    <property type="nucleotide sequence ID" value="NZ_CP017962.1"/>
</dbReference>
<dbReference type="EC" id="2.7.13.3" evidence="2"/>
<feature type="domain" description="Histidine kinase" evidence="10">
    <location>
        <begin position="161"/>
        <end position="363"/>
    </location>
</feature>
<keyword evidence="9" id="KW-0902">Two-component regulatory system</keyword>
<evidence type="ECO:0000256" key="5">
    <source>
        <dbReference type="ARBA" id="ARBA00022741"/>
    </source>
</evidence>
<dbReference type="InterPro" id="IPR005467">
    <property type="entry name" value="His_kinase_dom"/>
</dbReference>
<evidence type="ECO:0000256" key="7">
    <source>
        <dbReference type="ARBA" id="ARBA00022840"/>
    </source>
</evidence>
<dbReference type="PROSITE" id="PS50109">
    <property type="entry name" value="HIS_KIN"/>
    <property type="match status" value="1"/>
</dbReference>
<dbReference type="GeneID" id="71514774"/>
<reference evidence="12 13" key="1">
    <citation type="submission" date="2016-11" db="EMBL/GenBank/DDBJ databases">
        <title>Complete genome sequencing of Virgibacillus halodenitrificans PDB-F2.</title>
        <authorList>
            <person name="Sun Z."/>
            <person name="Zhou Y."/>
            <person name="Li H."/>
        </authorList>
    </citation>
    <scope>NUCLEOTIDE SEQUENCE [LARGE SCALE GENOMIC DNA]</scope>
    <source>
        <strain evidence="12 13">PDB-F2</strain>
    </source>
</reference>
<evidence type="ECO:0000313" key="13">
    <source>
        <dbReference type="Proteomes" id="UP000182945"/>
    </source>
</evidence>
<dbReference type="SUPFAM" id="SSF47384">
    <property type="entry name" value="Homodimeric domain of signal transducing histidine kinase"/>
    <property type="match status" value="1"/>
</dbReference>
<keyword evidence="4" id="KW-0808">Transferase</keyword>
<evidence type="ECO:0000256" key="6">
    <source>
        <dbReference type="ARBA" id="ARBA00022777"/>
    </source>
</evidence>
<name>A0AAC9IZ52_VIRHA</name>
<organism evidence="12 13">
    <name type="scientific">Virgibacillus halodenitrificans</name>
    <name type="common">Bacillus halodenitrificans</name>
    <dbReference type="NCBI Taxonomy" id="1482"/>
    <lineage>
        <taxon>Bacteria</taxon>
        <taxon>Bacillati</taxon>
        <taxon>Bacillota</taxon>
        <taxon>Bacilli</taxon>
        <taxon>Bacillales</taxon>
        <taxon>Bacillaceae</taxon>
        <taxon>Virgibacillus</taxon>
    </lineage>
</organism>
<dbReference type="InterPro" id="IPR003594">
    <property type="entry name" value="HATPase_dom"/>
</dbReference>
<dbReference type="FunFam" id="1.10.287.130:FF:000040">
    <property type="entry name" value="PAS domain-containing sensor histidine kinase"/>
    <property type="match status" value="1"/>
</dbReference>